<name>A0ABQ7YHS3_BRANA</name>
<feature type="non-terminal residue" evidence="1">
    <location>
        <position position="1"/>
    </location>
</feature>
<evidence type="ECO:0000313" key="2">
    <source>
        <dbReference type="Proteomes" id="UP000824890"/>
    </source>
</evidence>
<sequence>KAVVFPFISDTGNNDVIANVIFKRKKEKKDERVDKIISLISAKFEWSKFVWEVEEDILTQDQLDEKDDVAVEDEVEIIEDEEPIEPVVKRRVKSKAKDPGSESRKRQLLCQHAAGQNTCLHDEIKTFIMRLFNTSFNSMKEEHVDHGFDKLDSEIAKLKQTVTSTIISRNDVLASEIPQPSTIPSPRPKRKLSNIDLEMGTQGYLRKTIENLTQDSYTKETALPFLRDIDLHEDRVKYNDYSLVLFPEEYWVKLVHKVANIFYIYLRKLQIGPSMFTCEMSAYIVGPTE</sequence>
<feature type="non-terminal residue" evidence="1">
    <location>
        <position position="289"/>
    </location>
</feature>
<organism evidence="1 2">
    <name type="scientific">Brassica napus</name>
    <name type="common">Rape</name>
    <dbReference type="NCBI Taxonomy" id="3708"/>
    <lineage>
        <taxon>Eukaryota</taxon>
        <taxon>Viridiplantae</taxon>
        <taxon>Streptophyta</taxon>
        <taxon>Embryophyta</taxon>
        <taxon>Tracheophyta</taxon>
        <taxon>Spermatophyta</taxon>
        <taxon>Magnoliopsida</taxon>
        <taxon>eudicotyledons</taxon>
        <taxon>Gunneridae</taxon>
        <taxon>Pentapetalae</taxon>
        <taxon>rosids</taxon>
        <taxon>malvids</taxon>
        <taxon>Brassicales</taxon>
        <taxon>Brassicaceae</taxon>
        <taxon>Brassiceae</taxon>
        <taxon>Brassica</taxon>
    </lineage>
</organism>
<reference evidence="1 2" key="1">
    <citation type="submission" date="2021-05" db="EMBL/GenBank/DDBJ databases">
        <title>Genome Assembly of Synthetic Allotetraploid Brassica napus Reveals Homoeologous Exchanges between Subgenomes.</title>
        <authorList>
            <person name="Davis J.T."/>
        </authorList>
    </citation>
    <scope>NUCLEOTIDE SEQUENCE [LARGE SCALE GENOMIC DNA]</scope>
    <source>
        <strain evidence="2">cv. Da-Ae</strain>
        <tissue evidence="1">Seedling</tissue>
    </source>
</reference>
<dbReference type="Proteomes" id="UP000824890">
    <property type="component" value="Unassembled WGS sequence"/>
</dbReference>
<protein>
    <submittedName>
        <fullName evidence="1">Uncharacterized protein</fullName>
    </submittedName>
</protein>
<proteinExistence type="predicted"/>
<evidence type="ECO:0000313" key="1">
    <source>
        <dbReference type="EMBL" id="KAH0867691.1"/>
    </source>
</evidence>
<gene>
    <name evidence="1" type="ORF">HID58_074713</name>
</gene>
<accession>A0ABQ7YHS3</accession>
<keyword evidence="2" id="KW-1185">Reference proteome</keyword>
<comment type="caution">
    <text evidence="1">The sequence shown here is derived from an EMBL/GenBank/DDBJ whole genome shotgun (WGS) entry which is preliminary data.</text>
</comment>
<dbReference type="EMBL" id="JAGKQM010000017">
    <property type="protein sequence ID" value="KAH0867691.1"/>
    <property type="molecule type" value="Genomic_DNA"/>
</dbReference>